<protein>
    <submittedName>
        <fullName evidence="9">Similar to PQ-loop repeat-containing protein 2 acc. no. Q6ZP29</fullName>
    </submittedName>
</protein>
<dbReference type="Pfam" id="PF04193">
    <property type="entry name" value="PQ-loop"/>
    <property type="match status" value="2"/>
</dbReference>
<feature type="compositionally biased region" description="Basic residues" evidence="7">
    <location>
        <begin position="167"/>
        <end position="176"/>
    </location>
</feature>
<dbReference type="FunFam" id="1.20.1280.290:FF:000009">
    <property type="entry name" value="PQ loop repeat family protein"/>
    <property type="match status" value="1"/>
</dbReference>
<proteinExistence type="inferred from homology"/>
<keyword evidence="4 8" id="KW-0472">Membrane</keyword>
<organism evidence="9 10">
    <name type="scientific">Pyronema omphalodes (strain CBS 100304)</name>
    <name type="common">Pyronema confluens</name>
    <dbReference type="NCBI Taxonomy" id="1076935"/>
    <lineage>
        <taxon>Eukaryota</taxon>
        <taxon>Fungi</taxon>
        <taxon>Dikarya</taxon>
        <taxon>Ascomycota</taxon>
        <taxon>Pezizomycotina</taxon>
        <taxon>Pezizomycetes</taxon>
        <taxon>Pezizales</taxon>
        <taxon>Pyronemataceae</taxon>
        <taxon>Pyronema</taxon>
    </lineage>
</organism>
<dbReference type="EMBL" id="HF936498">
    <property type="protein sequence ID" value="CCX16679.1"/>
    <property type="molecule type" value="Genomic_DNA"/>
</dbReference>
<dbReference type="GO" id="GO:0000329">
    <property type="term" value="C:fungal-type vacuole membrane"/>
    <property type="evidence" value="ECO:0007669"/>
    <property type="project" value="TreeGrafter"/>
</dbReference>
<dbReference type="OMA" id="NDRLEWI"/>
<evidence type="ECO:0000256" key="5">
    <source>
        <dbReference type="ARBA" id="ARBA00038039"/>
    </source>
</evidence>
<dbReference type="GO" id="GO:0015174">
    <property type="term" value="F:basic amino acid transmembrane transporter activity"/>
    <property type="evidence" value="ECO:0007669"/>
    <property type="project" value="TreeGrafter"/>
</dbReference>
<dbReference type="Gene3D" id="1.20.1280.290">
    <property type="match status" value="2"/>
</dbReference>
<feature type="transmembrane region" description="Helical" evidence="8">
    <location>
        <begin position="37"/>
        <end position="56"/>
    </location>
</feature>
<evidence type="ECO:0000256" key="2">
    <source>
        <dbReference type="ARBA" id="ARBA00022692"/>
    </source>
</evidence>
<keyword evidence="2 8" id="KW-0812">Transmembrane</keyword>
<name>U4LIW8_PYROM</name>
<dbReference type="PANTHER" id="PTHR16201:SF34">
    <property type="entry name" value="LYSOSOMAL AMINO ACID TRANSPORTER 1"/>
    <property type="match status" value="1"/>
</dbReference>
<reference evidence="9 10" key="1">
    <citation type="journal article" date="2013" name="PLoS Genet.">
        <title>The genome and development-dependent transcriptomes of Pyronema confluens: a window into fungal evolution.</title>
        <authorList>
            <person name="Traeger S."/>
            <person name="Altegoer F."/>
            <person name="Freitag M."/>
            <person name="Gabaldon T."/>
            <person name="Kempken F."/>
            <person name="Kumar A."/>
            <person name="Marcet-Houben M."/>
            <person name="Poggeler S."/>
            <person name="Stajich J.E."/>
            <person name="Nowrousian M."/>
        </authorList>
    </citation>
    <scope>NUCLEOTIDE SEQUENCE [LARGE SCALE GENOMIC DNA]</scope>
    <source>
        <strain evidence="10">CBS 100304</strain>
        <tissue evidence="9">Vegetative mycelium</tissue>
    </source>
</reference>
<comment type="similarity">
    <text evidence="5">Belongs to the laat-1 family.</text>
</comment>
<accession>U4LIW8</accession>
<evidence type="ECO:0000256" key="7">
    <source>
        <dbReference type="SAM" id="MobiDB-lite"/>
    </source>
</evidence>
<dbReference type="OrthoDB" id="8048523at2759"/>
<dbReference type="InterPro" id="IPR051415">
    <property type="entry name" value="LAAT-1"/>
</dbReference>
<dbReference type="InterPro" id="IPR006603">
    <property type="entry name" value="PQ-loop_rpt"/>
</dbReference>
<keyword evidence="10" id="KW-1185">Reference proteome</keyword>
<evidence type="ECO:0000313" key="10">
    <source>
        <dbReference type="Proteomes" id="UP000018144"/>
    </source>
</evidence>
<evidence type="ECO:0000256" key="6">
    <source>
        <dbReference type="ARBA" id="ARBA00050768"/>
    </source>
</evidence>
<dbReference type="PANTHER" id="PTHR16201">
    <property type="entry name" value="SEVEN TRANSMEMBRANE PROTEIN 1-RELATED"/>
    <property type="match status" value="1"/>
</dbReference>
<dbReference type="GO" id="GO:0034488">
    <property type="term" value="P:basic amino acid transmembrane export from vacuole"/>
    <property type="evidence" value="ECO:0007669"/>
    <property type="project" value="TreeGrafter"/>
</dbReference>
<evidence type="ECO:0000256" key="3">
    <source>
        <dbReference type="ARBA" id="ARBA00022989"/>
    </source>
</evidence>
<evidence type="ECO:0000313" key="9">
    <source>
        <dbReference type="EMBL" id="CCX16679.1"/>
    </source>
</evidence>
<evidence type="ECO:0000256" key="8">
    <source>
        <dbReference type="SAM" id="Phobius"/>
    </source>
</evidence>
<feature type="transmembrane region" description="Helical" evidence="8">
    <location>
        <begin position="260"/>
        <end position="279"/>
    </location>
</feature>
<sequence>MASPLPYTPPNLPPHCVPETPVLVWLSLKFGTCLPSYLSLASTTCGIISIVAWLFAQMPQVWKNYHRSSVEGLSAGFLSIWYMGDLCNLLGAIWTDQMWFQQAVALYYVSIDTVLASQYLYYTYLAPPNPAILYSSIHYDESIDDDGDSNDSYLIDSDCNDSEPKRKQPPKTKPPSRSRASSGRSRSLASTLIVVVSLMCRLAGASPISPASSDLVPSPEFSLRSLGTLLSWFSTFLYLSSRLPQLYLNFRRRSTSGLAISLFAAAFCGNFFYSLSLLLNPLGWYDLPAYGGGGITGPEGNEKEEWWGRTLPFFLGAAGVLCQDAAVGWQWVCWGEGEGQEQEDCGEGRQWWPWNGWFEDSEGEEERKLLNDPRLSVGYGSGESSRS</sequence>
<feature type="region of interest" description="Disordered" evidence="7">
    <location>
        <begin position="154"/>
        <end position="185"/>
    </location>
</feature>
<evidence type="ECO:0000256" key="4">
    <source>
        <dbReference type="ARBA" id="ARBA00023136"/>
    </source>
</evidence>
<gene>
    <name evidence="9" type="ORF">PCON_03420</name>
</gene>
<dbReference type="eggNOG" id="KOG2913">
    <property type="taxonomic scope" value="Eukaryota"/>
</dbReference>
<dbReference type="AlphaFoldDB" id="U4LIW8"/>
<dbReference type="SMART" id="SM00679">
    <property type="entry name" value="CTNS"/>
    <property type="match status" value="2"/>
</dbReference>
<dbReference type="Proteomes" id="UP000018144">
    <property type="component" value="Unassembled WGS sequence"/>
</dbReference>
<keyword evidence="3 8" id="KW-1133">Transmembrane helix</keyword>
<evidence type="ECO:0000256" key="1">
    <source>
        <dbReference type="ARBA" id="ARBA00004141"/>
    </source>
</evidence>
<comment type="subcellular location">
    <subcellularLocation>
        <location evidence="1">Membrane</location>
        <topology evidence="1">Multi-pass membrane protein</topology>
    </subcellularLocation>
</comment>
<comment type="catalytic activity">
    <reaction evidence="6">
        <text>L-histidine(out) + L-arginine(in) = L-histidine(in) + L-arginine(out)</text>
        <dbReference type="Rhea" id="RHEA:71063"/>
        <dbReference type="ChEBI" id="CHEBI:32682"/>
        <dbReference type="ChEBI" id="CHEBI:57595"/>
    </reaction>
</comment>